<gene>
    <name evidence="2" type="ORF">INT46_011847</name>
</gene>
<name>A0A8H7QFU7_9FUNG</name>
<proteinExistence type="predicted"/>
<accession>A0A8H7QFU7</accession>
<evidence type="ECO:0000256" key="1">
    <source>
        <dbReference type="SAM" id="MobiDB-lite"/>
    </source>
</evidence>
<dbReference type="Proteomes" id="UP000650833">
    <property type="component" value="Unassembled WGS sequence"/>
</dbReference>
<reference evidence="2" key="1">
    <citation type="submission" date="2020-12" db="EMBL/GenBank/DDBJ databases">
        <title>Metabolic potential, ecology and presence of endohyphal bacteria is reflected in genomic diversity of Mucoromycotina.</title>
        <authorList>
            <person name="Muszewska A."/>
            <person name="Okrasinska A."/>
            <person name="Steczkiewicz K."/>
            <person name="Drgas O."/>
            <person name="Orlowska M."/>
            <person name="Perlinska-Lenart U."/>
            <person name="Aleksandrzak-Piekarczyk T."/>
            <person name="Szatraj K."/>
            <person name="Zielenkiewicz U."/>
            <person name="Pilsyk S."/>
            <person name="Malc E."/>
            <person name="Mieczkowski P."/>
            <person name="Kruszewska J.S."/>
            <person name="Biernat P."/>
            <person name="Pawlowska J."/>
        </authorList>
    </citation>
    <scope>NUCLEOTIDE SEQUENCE</scope>
    <source>
        <strain evidence="2">CBS 226.32</strain>
    </source>
</reference>
<dbReference type="InterPro" id="IPR036397">
    <property type="entry name" value="RNaseH_sf"/>
</dbReference>
<evidence type="ECO:0000313" key="3">
    <source>
        <dbReference type="Proteomes" id="UP000650833"/>
    </source>
</evidence>
<dbReference type="EMBL" id="JAEPRC010000766">
    <property type="protein sequence ID" value="KAG2192029.1"/>
    <property type="molecule type" value="Genomic_DNA"/>
</dbReference>
<organism evidence="2 3">
    <name type="scientific">Mucor plumbeus</name>
    <dbReference type="NCBI Taxonomy" id="97098"/>
    <lineage>
        <taxon>Eukaryota</taxon>
        <taxon>Fungi</taxon>
        <taxon>Fungi incertae sedis</taxon>
        <taxon>Mucoromycota</taxon>
        <taxon>Mucoromycotina</taxon>
        <taxon>Mucoromycetes</taxon>
        <taxon>Mucorales</taxon>
        <taxon>Mucorineae</taxon>
        <taxon>Mucoraceae</taxon>
        <taxon>Mucor</taxon>
    </lineage>
</organism>
<evidence type="ECO:0000313" key="2">
    <source>
        <dbReference type="EMBL" id="KAG2192029.1"/>
    </source>
</evidence>
<sequence>MGLKPRQKINTNFISKRKQASSAGMGQRTSASYSRPVEAVGWSDGGDILQPYQIVIRFQQDNATPHASEITQDWFGANGIISETNRDWPAARPDLNPIEHF</sequence>
<dbReference type="Gene3D" id="3.30.420.10">
    <property type="entry name" value="Ribonuclease H-like superfamily/Ribonuclease H"/>
    <property type="match status" value="1"/>
</dbReference>
<dbReference type="AlphaFoldDB" id="A0A8H7QFU7"/>
<dbReference type="OrthoDB" id="2417635at2759"/>
<keyword evidence="3" id="KW-1185">Reference proteome</keyword>
<dbReference type="GO" id="GO:0003676">
    <property type="term" value="F:nucleic acid binding"/>
    <property type="evidence" value="ECO:0007669"/>
    <property type="project" value="InterPro"/>
</dbReference>
<feature type="compositionally biased region" description="Polar residues" evidence="1">
    <location>
        <begin position="8"/>
        <end position="33"/>
    </location>
</feature>
<feature type="region of interest" description="Disordered" evidence="1">
    <location>
        <begin position="1"/>
        <end position="34"/>
    </location>
</feature>
<comment type="caution">
    <text evidence="2">The sequence shown here is derived from an EMBL/GenBank/DDBJ whole genome shotgun (WGS) entry which is preliminary data.</text>
</comment>
<protein>
    <submittedName>
        <fullName evidence="2">Uncharacterized protein</fullName>
    </submittedName>
</protein>